<name>H0EL74_GLAL7</name>
<dbReference type="EMBL" id="AGUE01000074">
    <property type="protein sequence ID" value="EHL00703.1"/>
    <property type="molecule type" value="Genomic_DNA"/>
</dbReference>
<dbReference type="InParanoid" id="H0EL74"/>
<dbReference type="HOGENOM" id="CLU_3143216_0_0_1"/>
<gene>
    <name evidence="1" type="ORF">M7I_3334</name>
</gene>
<comment type="caution">
    <text evidence="1">The sequence shown here is derived from an EMBL/GenBank/DDBJ whole genome shotgun (WGS) entry which is preliminary data.</text>
</comment>
<protein>
    <submittedName>
        <fullName evidence="1">Uncharacterized protein</fullName>
    </submittedName>
</protein>
<proteinExistence type="predicted"/>
<reference evidence="1 2" key="1">
    <citation type="journal article" date="2012" name="Eukaryot. Cell">
        <title>Genome sequence of the fungus Glarea lozoyensis: the first genome sequence of a species from the Helotiaceae family.</title>
        <authorList>
            <person name="Youssar L."/>
            <person name="Gruening B.A."/>
            <person name="Erxleben A."/>
            <person name="Guenther S."/>
            <person name="Huettel W."/>
        </authorList>
    </citation>
    <scope>NUCLEOTIDE SEQUENCE [LARGE SCALE GENOMIC DNA]</scope>
    <source>
        <strain evidence="2">ATCC 74030 / MF5533</strain>
    </source>
</reference>
<evidence type="ECO:0000313" key="1">
    <source>
        <dbReference type="EMBL" id="EHL00703.1"/>
    </source>
</evidence>
<sequence length="49" mass="5609">MRVPGIIDYLRETGHKTKDMLLKKTPNNILFAMRVFHPDAGILCQPLSK</sequence>
<evidence type="ECO:0000313" key="2">
    <source>
        <dbReference type="Proteomes" id="UP000005446"/>
    </source>
</evidence>
<accession>H0EL74</accession>
<keyword evidence="2" id="KW-1185">Reference proteome</keyword>
<dbReference type="AlphaFoldDB" id="H0EL74"/>
<organism evidence="1 2">
    <name type="scientific">Glarea lozoyensis (strain ATCC 74030 / MF5533)</name>
    <dbReference type="NCBI Taxonomy" id="1104152"/>
    <lineage>
        <taxon>Eukaryota</taxon>
        <taxon>Fungi</taxon>
        <taxon>Dikarya</taxon>
        <taxon>Ascomycota</taxon>
        <taxon>Pezizomycotina</taxon>
        <taxon>Leotiomycetes</taxon>
        <taxon>Helotiales</taxon>
        <taxon>Helotiaceae</taxon>
        <taxon>Glarea</taxon>
    </lineage>
</organism>
<dbReference type="Proteomes" id="UP000005446">
    <property type="component" value="Unassembled WGS sequence"/>
</dbReference>